<evidence type="ECO:0000313" key="1">
    <source>
        <dbReference type="EMBL" id="GMM33681.1"/>
    </source>
</evidence>
<dbReference type="EMBL" id="BTFZ01000002">
    <property type="protein sequence ID" value="GMM33681.1"/>
    <property type="molecule type" value="Genomic_DNA"/>
</dbReference>
<sequence>MDDHASTSFFRITHRLPRYIGTKHPEANIPTIEVSTYGSLPISEFISTSLMLIITNSSDFTSGIFSSSSANSSSSICVPLSDYLFLISRGTYENSDGGTNDSSGVFFSSATAIFIVIIGATDA</sequence>
<proteinExistence type="predicted"/>
<dbReference type="Proteomes" id="UP001360560">
    <property type="component" value="Unassembled WGS sequence"/>
</dbReference>
<reference evidence="1 2" key="1">
    <citation type="journal article" date="2023" name="Elife">
        <title>Identification of key yeast species and microbe-microbe interactions impacting larval growth of Drosophila in the wild.</title>
        <authorList>
            <person name="Mure A."/>
            <person name="Sugiura Y."/>
            <person name="Maeda R."/>
            <person name="Honda K."/>
            <person name="Sakurai N."/>
            <person name="Takahashi Y."/>
            <person name="Watada M."/>
            <person name="Katoh T."/>
            <person name="Gotoh A."/>
            <person name="Gotoh Y."/>
            <person name="Taniguchi I."/>
            <person name="Nakamura K."/>
            <person name="Hayashi T."/>
            <person name="Katayama T."/>
            <person name="Uemura T."/>
            <person name="Hattori Y."/>
        </authorList>
    </citation>
    <scope>NUCLEOTIDE SEQUENCE [LARGE SCALE GENOMIC DNA]</scope>
    <source>
        <strain evidence="1 2">SC-9</strain>
    </source>
</reference>
<evidence type="ECO:0000313" key="2">
    <source>
        <dbReference type="Proteomes" id="UP001360560"/>
    </source>
</evidence>
<dbReference type="RefSeq" id="XP_064850681.1">
    <property type="nucleotide sequence ID" value="XM_064994609.1"/>
</dbReference>
<dbReference type="AlphaFoldDB" id="A0AAV5QG40"/>
<accession>A0AAV5QG40</accession>
<comment type="caution">
    <text evidence="1">The sequence shown here is derived from an EMBL/GenBank/DDBJ whole genome shotgun (WGS) entry which is preliminary data.</text>
</comment>
<organism evidence="1 2">
    <name type="scientific">Saccharomycopsis crataegensis</name>
    <dbReference type="NCBI Taxonomy" id="43959"/>
    <lineage>
        <taxon>Eukaryota</taxon>
        <taxon>Fungi</taxon>
        <taxon>Dikarya</taxon>
        <taxon>Ascomycota</taxon>
        <taxon>Saccharomycotina</taxon>
        <taxon>Saccharomycetes</taxon>
        <taxon>Saccharomycopsidaceae</taxon>
        <taxon>Saccharomycopsis</taxon>
    </lineage>
</organism>
<dbReference type="GeneID" id="90071660"/>
<keyword evidence="2" id="KW-1185">Reference proteome</keyword>
<protein>
    <submittedName>
        <fullName evidence="1">Uncharacterized protein</fullName>
    </submittedName>
</protein>
<name>A0AAV5QG40_9ASCO</name>
<gene>
    <name evidence="1" type="ORF">DASC09_010060</name>
</gene>